<protein>
    <submittedName>
        <fullName evidence="1">Uncharacterized protein</fullName>
    </submittedName>
</protein>
<evidence type="ECO:0000313" key="2">
    <source>
        <dbReference type="Proteomes" id="UP000828941"/>
    </source>
</evidence>
<organism evidence="1 2">
    <name type="scientific">Bauhinia variegata</name>
    <name type="common">Purple orchid tree</name>
    <name type="synonym">Phanera variegata</name>
    <dbReference type="NCBI Taxonomy" id="167791"/>
    <lineage>
        <taxon>Eukaryota</taxon>
        <taxon>Viridiplantae</taxon>
        <taxon>Streptophyta</taxon>
        <taxon>Embryophyta</taxon>
        <taxon>Tracheophyta</taxon>
        <taxon>Spermatophyta</taxon>
        <taxon>Magnoliopsida</taxon>
        <taxon>eudicotyledons</taxon>
        <taxon>Gunneridae</taxon>
        <taxon>Pentapetalae</taxon>
        <taxon>rosids</taxon>
        <taxon>fabids</taxon>
        <taxon>Fabales</taxon>
        <taxon>Fabaceae</taxon>
        <taxon>Cercidoideae</taxon>
        <taxon>Cercideae</taxon>
        <taxon>Bauhiniinae</taxon>
        <taxon>Bauhinia</taxon>
    </lineage>
</organism>
<keyword evidence="2" id="KW-1185">Reference proteome</keyword>
<gene>
    <name evidence="1" type="ORF">L6164_001641</name>
</gene>
<reference evidence="1 2" key="1">
    <citation type="journal article" date="2022" name="DNA Res.">
        <title>Chromosomal-level genome assembly of the orchid tree Bauhinia variegata (Leguminosae; Cercidoideae) supports the allotetraploid origin hypothesis of Bauhinia.</title>
        <authorList>
            <person name="Zhong Y."/>
            <person name="Chen Y."/>
            <person name="Zheng D."/>
            <person name="Pang J."/>
            <person name="Liu Y."/>
            <person name="Luo S."/>
            <person name="Meng S."/>
            <person name="Qian L."/>
            <person name="Wei D."/>
            <person name="Dai S."/>
            <person name="Zhou R."/>
        </authorList>
    </citation>
    <scope>NUCLEOTIDE SEQUENCE [LARGE SCALE GENOMIC DNA]</scope>
    <source>
        <strain evidence="1">BV-YZ2020</strain>
    </source>
</reference>
<comment type="caution">
    <text evidence="1">The sequence shown here is derived from an EMBL/GenBank/DDBJ whole genome shotgun (WGS) entry which is preliminary data.</text>
</comment>
<accession>A0ACB9QAE2</accession>
<dbReference type="Proteomes" id="UP000828941">
    <property type="component" value="Chromosome 1"/>
</dbReference>
<name>A0ACB9QAE2_BAUVA</name>
<sequence>MQDAIARKFDYKTLSANPIRIADLGCSTGPNTFIAMQYITEAIELQYHSQGLRTPEFHVFFNDLVSNDFNTLFRNLPCDRIYFVAGVPGSFHGRLFPSKTLHFVHSSSSLNWISRVPGEIEDSDSVAYNKGRIHYGNAPKEVVDAYATQYQKDMKAFLNARAQELVAHGLMMLQIPVAADRIKDSDTAHSKMFELLGSCFMDMAKEGIFCEQKVDSFNLPIFHSTLKDVEEVLESNGDFSIKEKEIVYPQNLPIAPDVGMLVSHVRAGLEGLIEKHFGGGIVDELFQRFAQKVEEFPNIMNVQKLKMAVLFVLLKRMPYV</sequence>
<proteinExistence type="predicted"/>
<evidence type="ECO:0000313" key="1">
    <source>
        <dbReference type="EMBL" id="KAI4357708.1"/>
    </source>
</evidence>
<dbReference type="EMBL" id="CM039426">
    <property type="protein sequence ID" value="KAI4357708.1"/>
    <property type="molecule type" value="Genomic_DNA"/>
</dbReference>